<name>A0A8J6E2N4_9EUKA</name>
<accession>A0A8J6E2N4</accession>
<evidence type="ECO:0000256" key="5">
    <source>
        <dbReference type="ARBA" id="ARBA00041214"/>
    </source>
</evidence>
<dbReference type="GO" id="GO:0003735">
    <property type="term" value="F:structural constituent of ribosome"/>
    <property type="evidence" value="ECO:0007669"/>
    <property type="project" value="InterPro"/>
</dbReference>
<protein>
    <recommendedName>
        <fullName evidence="4">Large ribosomal subunit protein eL22</fullName>
    </recommendedName>
    <alternativeName>
        <fullName evidence="5">60S ribosomal protein L22</fullName>
    </alternativeName>
</protein>
<evidence type="ECO:0000256" key="1">
    <source>
        <dbReference type="ARBA" id="ARBA00007817"/>
    </source>
</evidence>
<sequence>MSKATKFVVDCMQPIRDEIFEISDFHQYLIEHFKVGKNGKAGQLGDDVTIKMEKYSVIIVSKNAFAKRYLKYLAAKFLKKNDLRDYLRIVANAKNSYQLRYYSVDEETEEQE</sequence>
<evidence type="ECO:0000256" key="4">
    <source>
        <dbReference type="ARBA" id="ARBA00040613"/>
    </source>
</evidence>
<keyword evidence="7" id="KW-1185">Reference proteome</keyword>
<evidence type="ECO:0000313" key="7">
    <source>
        <dbReference type="Proteomes" id="UP000717585"/>
    </source>
</evidence>
<keyword evidence="2 6" id="KW-0689">Ribosomal protein</keyword>
<comment type="caution">
    <text evidence="6">The sequence shown here is derived from an EMBL/GenBank/DDBJ whole genome shotgun (WGS) entry which is preliminary data.</text>
</comment>
<dbReference type="InterPro" id="IPR002671">
    <property type="entry name" value="Ribosomal_eL22"/>
</dbReference>
<dbReference type="GO" id="GO:0003723">
    <property type="term" value="F:RNA binding"/>
    <property type="evidence" value="ECO:0007669"/>
    <property type="project" value="TreeGrafter"/>
</dbReference>
<dbReference type="PANTHER" id="PTHR10064:SF0">
    <property type="entry name" value="FI24544P1-RELATED"/>
    <property type="match status" value="1"/>
</dbReference>
<proteinExistence type="inferred from homology"/>
<organism evidence="6 7">
    <name type="scientific">Carpediemonas membranifera</name>
    <dbReference type="NCBI Taxonomy" id="201153"/>
    <lineage>
        <taxon>Eukaryota</taxon>
        <taxon>Metamonada</taxon>
        <taxon>Carpediemonas-like organisms</taxon>
        <taxon>Carpediemonas</taxon>
    </lineage>
</organism>
<dbReference type="AlphaFoldDB" id="A0A8J6E2N4"/>
<dbReference type="Proteomes" id="UP000717585">
    <property type="component" value="Unassembled WGS sequence"/>
</dbReference>
<dbReference type="GO" id="GO:0005840">
    <property type="term" value="C:ribosome"/>
    <property type="evidence" value="ECO:0007669"/>
    <property type="project" value="UniProtKB-KW"/>
</dbReference>
<gene>
    <name evidence="6" type="ORF">J8273_4215</name>
</gene>
<evidence type="ECO:0000256" key="2">
    <source>
        <dbReference type="ARBA" id="ARBA00022980"/>
    </source>
</evidence>
<dbReference type="FunFam" id="3.30.1360.210:FF:000002">
    <property type="entry name" value="60S ribosomal protein L22-2"/>
    <property type="match status" value="1"/>
</dbReference>
<dbReference type="GO" id="GO:0002181">
    <property type="term" value="P:cytoplasmic translation"/>
    <property type="evidence" value="ECO:0007669"/>
    <property type="project" value="TreeGrafter"/>
</dbReference>
<evidence type="ECO:0000256" key="3">
    <source>
        <dbReference type="ARBA" id="ARBA00023274"/>
    </source>
</evidence>
<dbReference type="PANTHER" id="PTHR10064">
    <property type="entry name" value="60S RIBOSOMAL PROTEIN L22"/>
    <property type="match status" value="1"/>
</dbReference>
<dbReference type="Pfam" id="PF01776">
    <property type="entry name" value="Ribosomal_L22e"/>
    <property type="match status" value="1"/>
</dbReference>
<reference evidence="6" key="1">
    <citation type="submission" date="2021-05" db="EMBL/GenBank/DDBJ databases">
        <title>A free-living protist that lacks canonical eukaryotic 1 DNA replication and segregation systems.</title>
        <authorList>
            <person name="Salas-Leiva D.E."/>
            <person name="Tromer E.C."/>
            <person name="Curtis B.A."/>
            <person name="Jerlstrom-Hultqvist J."/>
            <person name="Kolisko M."/>
            <person name="Yi Z."/>
            <person name="Salas-Leiva J.S."/>
            <person name="Gallot-Lavallee L."/>
            <person name="Kops G.J.P.L."/>
            <person name="Archibald J.M."/>
            <person name="Simpson A.G.B."/>
            <person name="Roger A.J."/>
        </authorList>
    </citation>
    <scope>NUCLEOTIDE SEQUENCE</scope>
    <source>
        <strain evidence="6">BICM</strain>
    </source>
</reference>
<dbReference type="GO" id="GO:1990904">
    <property type="term" value="C:ribonucleoprotein complex"/>
    <property type="evidence" value="ECO:0007669"/>
    <property type="project" value="UniProtKB-KW"/>
</dbReference>
<dbReference type="EMBL" id="JAHDYR010000015">
    <property type="protein sequence ID" value="KAG9394541.1"/>
    <property type="molecule type" value="Genomic_DNA"/>
</dbReference>
<keyword evidence="3" id="KW-0687">Ribonucleoprotein</keyword>
<dbReference type="OrthoDB" id="10259820at2759"/>
<dbReference type="InterPro" id="IPR038526">
    <property type="entry name" value="Ribosomal_eL22_sf"/>
</dbReference>
<comment type="similarity">
    <text evidence="1">Belongs to the eukaryotic ribosomal protein eL22 family.</text>
</comment>
<evidence type="ECO:0000313" key="6">
    <source>
        <dbReference type="EMBL" id="KAG9394541.1"/>
    </source>
</evidence>
<dbReference type="Gene3D" id="3.30.1360.210">
    <property type="match status" value="1"/>
</dbReference>